<keyword evidence="2" id="KW-1185">Reference proteome</keyword>
<gene>
    <name evidence="1" type="primary">bcp</name>
    <name evidence="1" type="ORF">K4L44_02745</name>
</gene>
<evidence type="ECO:0000313" key="1">
    <source>
        <dbReference type="EMBL" id="QZE14796.1"/>
    </source>
</evidence>
<dbReference type="Proteomes" id="UP000826212">
    <property type="component" value="Chromosome"/>
</dbReference>
<sequence length="157" mass="17776">MTTISIGDVAPSFEGVDQNNRIINSESLRGKKVILYFYPKDNTPGCTAEACNLSDNYKFWQKHGYEVIGVSPDTIASHKKFEQKHGLPFTLIADTEKVILEAYGSWGLKKLYGREYMGVIRKTFVIDEAGKIVAIFEKVKTKTHSKQLADHFELELE</sequence>
<keyword evidence="1" id="KW-0575">Peroxidase</keyword>
<reference evidence="1" key="1">
    <citation type="submission" date="2021-08" db="EMBL/GenBank/DDBJ databases">
        <title>Novel anaerobic bacterium isolated from sea squirt in East Sea, Republic of Korea.</title>
        <authorList>
            <person name="Nguyen T.H."/>
            <person name="Li Z."/>
            <person name="Lee Y.-J."/>
            <person name="Ko J."/>
            <person name="Kim S.-G."/>
        </authorList>
    </citation>
    <scope>NUCLEOTIDE SEQUENCE</scope>
    <source>
        <strain evidence="1">KCTC 25031</strain>
    </source>
</reference>
<organism evidence="1 2">
    <name type="scientific">Halosquirtibacter laminarini</name>
    <dbReference type="NCBI Taxonomy" id="3374600"/>
    <lineage>
        <taxon>Bacteria</taxon>
        <taxon>Pseudomonadati</taxon>
        <taxon>Bacteroidota</taxon>
        <taxon>Bacteroidia</taxon>
        <taxon>Marinilabiliales</taxon>
        <taxon>Prolixibacteraceae</taxon>
        <taxon>Halosquirtibacter</taxon>
    </lineage>
</organism>
<evidence type="ECO:0000313" key="2">
    <source>
        <dbReference type="Proteomes" id="UP000826212"/>
    </source>
</evidence>
<protein>
    <submittedName>
        <fullName evidence="1">Thioredoxin-dependent thiol peroxidase</fullName>
        <ecNumber evidence="1">1.11.1.24</ecNumber>
    </submittedName>
</protein>
<name>A0AC61NGR3_9BACT</name>
<keyword evidence="1" id="KW-0560">Oxidoreductase</keyword>
<proteinExistence type="predicted"/>
<dbReference type="EC" id="1.11.1.24" evidence="1"/>
<accession>A0AC61NGR3</accession>
<dbReference type="EMBL" id="CP081303">
    <property type="protein sequence ID" value="QZE14796.1"/>
    <property type="molecule type" value="Genomic_DNA"/>
</dbReference>